<dbReference type="InterPro" id="IPR024568">
    <property type="entry name" value="RNase_HIII_N"/>
</dbReference>
<dbReference type="InterPro" id="IPR012337">
    <property type="entry name" value="RNaseH-like_sf"/>
</dbReference>
<comment type="subcellular location">
    <subcellularLocation>
        <location evidence="4 14">Cytoplasm</location>
    </subcellularLocation>
</comment>
<keyword evidence="13 14" id="KW-0460">Magnesium</keyword>
<dbReference type="SUPFAM" id="SSF53098">
    <property type="entry name" value="Ribonuclease H-like"/>
    <property type="match status" value="1"/>
</dbReference>
<dbReference type="CDD" id="cd06590">
    <property type="entry name" value="RNase_HII_bacteria_HIII_like"/>
    <property type="match status" value="1"/>
</dbReference>
<dbReference type="EMBL" id="FUWO01000007">
    <property type="protein sequence ID" value="SJZ50397.1"/>
    <property type="molecule type" value="Genomic_DNA"/>
</dbReference>
<evidence type="ECO:0000259" key="16">
    <source>
        <dbReference type="PROSITE" id="PS51975"/>
    </source>
</evidence>
<dbReference type="InterPro" id="IPR004641">
    <property type="entry name" value="RNase_HIII"/>
</dbReference>
<dbReference type="RefSeq" id="WP_078755742.1">
    <property type="nucleotide sequence ID" value="NZ_FUWO01000007.1"/>
</dbReference>
<comment type="similarity">
    <text evidence="5 14">Belongs to the RNase HII family. RnhC subfamily.</text>
</comment>
<dbReference type="Pfam" id="PF11858">
    <property type="entry name" value="DUF3378"/>
    <property type="match status" value="1"/>
</dbReference>
<dbReference type="AlphaFoldDB" id="A0A1T4L725"/>
<feature type="domain" description="RNase H type-2" evidence="16">
    <location>
        <begin position="89"/>
        <end position="305"/>
    </location>
</feature>
<evidence type="ECO:0000256" key="12">
    <source>
        <dbReference type="ARBA" id="ARBA00022801"/>
    </source>
</evidence>
<proteinExistence type="inferred from homology"/>
<evidence type="ECO:0000256" key="5">
    <source>
        <dbReference type="ARBA" id="ARBA00008378"/>
    </source>
</evidence>
<dbReference type="GO" id="GO:0005737">
    <property type="term" value="C:cytoplasm"/>
    <property type="evidence" value="ECO:0007669"/>
    <property type="project" value="UniProtKB-SubCell"/>
</dbReference>
<comment type="cofactor">
    <cofactor evidence="2">
        <name>Mg(2+)</name>
        <dbReference type="ChEBI" id="CHEBI:18420"/>
    </cofactor>
</comment>
<dbReference type="GO" id="GO:0000287">
    <property type="term" value="F:magnesium ion binding"/>
    <property type="evidence" value="ECO:0007669"/>
    <property type="project" value="UniProtKB-UniRule"/>
</dbReference>
<comment type="cofactor">
    <cofactor evidence="14 15">
        <name>Mn(2+)</name>
        <dbReference type="ChEBI" id="CHEBI:29035"/>
    </cofactor>
    <cofactor evidence="14 15">
        <name>Mg(2+)</name>
        <dbReference type="ChEBI" id="CHEBI:18420"/>
    </cofactor>
    <text evidence="14 15">Manganese or magnesium. Binds 1 divalent metal ion per monomer in the absence of substrate. May bind a second metal ion after substrate binding.</text>
</comment>
<dbReference type="CDD" id="cd14796">
    <property type="entry name" value="RNAse_HIII_N"/>
    <property type="match status" value="1"/>
</dbReference>
<keyword evidence="10 14" id="KW-0479">Metal-binding</keyword>
<evidence type="ECO:0000256" key="9">
    <source>
        <dbReference type="ARBA" id="ARBA00022722"/>
    </source>
</evidence>
<evidence type="ECO:0000256" key="1">
    <source>
        <dbReference type="ARBA" id="ARBA00000077"/>
    </source>
</evidence>
<dbReference type="PIRSF" id="PIRSF037748">
    <property type="entry name" value="RnhC"/>
    <property type="match status" value="1"/>
</dbReference>
<dbReference type="GO" id="GO:0003723">
    <property type="term" value="F:RNA binding"/>
    <property type="evidence" value="ECO:0007669"/>
    <property type="project" value="UniProtKB-UniRule"/>
</dbReference>
<dbReference type="GO" id="GO:0043137">
    <property type="term" value="P:DNA replication, removal of RNA primer"/>
    <property type="evidence" value="ECO:0007669"/>
    <property type="project" value="TreeGrafter"/>
</dbReference>
<accession>A0A1T4L725</accession>
<dbReference type="Proteomes" id="UP000189941">
    <property type="component" value="Unassembled WGS sequence"/>
</dbReference>
<evidence type="ECO:0000256" key="4">
    <source>
        <dbReference type="ARBA" id="ARBA00004496"/>
    </source>
</evidence>
<dbReference type="EC" id="3.1.26.4" evidence="6 14"/>
<evidence type="ECO:0000256" key="14">
    <source>
        <dbReference type="HAMAP-Rule" id="MF_00053"/>
    </source>
</evidence>
<evidence type="ECO:0000256" key="11">
    <source>
        <dbReference type="ARBA" id="ARBA00022759"/>
    </source>
</evidence>
<comment type="function">
    <text evidence="3 14">Endonuclease that specifically degrades the RNA of RNA-DNA hybrids.</text>
</comment>
<keyword evidence="11 14" id="KW-0255">Endonuclease</keyword>
<evidence type="ECO:0000256" key="15">
    <source>
        <dbReference type="PROSITE-ProRule" id="PRU01319"/>
    </source>
</evidence>
<evidence type="ECO:0000256" key="6">
    <source>
        <dbReference type="ARBA" id="ARBA00012180"/>
    </source>
</evidence>
<evidence type="ECO:0000256" key="13">
    <source>
        <dbReference type="ARBA" id="ARBA00022842"/>
    </source>
</evidence>
<sequence>MSSQTLVLSPEKIKEMATYYQHYMQSPVPYSIFRAKKNGIVITAYQSGKVLFQGHGAENEAAIWGTASQKTPSSKTPPTSHLPHDFADWTIIGSDEVGNGSYFGALTVCAVYLPKEKQPLMKELGVKDSKLLTDKQIIELAWQIKECVPYHLTVCSPEKYNEANQTRNANAIKVSLHNFTLQKLIAKLSDNEKNQLQGILIDEFTSEKNYYQYLKNEANPYKDKIYFEKKGESRHLAVACASIIARAAFLESLTELGKPYNIILPSGAGLNVDQIGRRLIKQFGPKVLDKTAKLHFANTQKILGK</sequence>
<dbReference type="GO" id="GO:0006298">
    <property type="term" value="P:mismatch repair"/>
    <property type="evidence" value="ECO:0007669"/>
    <property type="project" value="TreeGrafter"/>
</dbReference>
<dbReference type="InterPro" id="IPR024567">
    <property type="entry name" value="RNase_HII/HIII_dom"/>
</dbReference>
<evidence type="ECO:0000256" key="10">
    <source>
        <dbReference type="ARBA" id="ARBA00022723"/>
    </source>
</evidence>
<comment type="catalytic activity">
    <reaction evidence="1 14 15">
        <text>Endonucleolytic cleavage to 5'-phosphomonoester.</text>
        <dbReference type="EC" id="3.1.26.4"/>
    </reaction>
</comment>
<feature type="binding site" evidence="14 15">
    <location>
        <position position="202"/>
    </location>
    <ligand>
        <name>a divalent metal cation</name>
        <dbReference type="ChEBI" id="CHEBI:60240"/>
    </ligand>
</feature>
<gene>
    <name evidence="14" type="primary">rnhC</name>
    <name evidence="17" type="ORF">SAMN02746011_00970</name>
</gene>
<evidence type="ECO:0000256" key="8">
    <source>
        <dbReference type="ARBA" id="ARBA00022490"/>
    </source>
</evidence>
<evidence type="ECO:0000313" key="18">
    <source>
        <dbReference type="Proteomes" id="UP000189941"/>
    </source>
</evidence>
<evidence type="ECO:0000256" key="3">
    <source>
        <dbReference type="ARBA" id="ARBA00004065"/>
    </source>
</evidence>
<keyword evidence="18" id="KW-1185">Reference proteome</keyword>
<dbReference type="PANTHER" id="PTHR10954">
    <property type="entry name" value="RIBONUCLEASE H2 SUBUNIT A"/>
    <property type="match status" value="1"/>
</dbReference>
<name>A0A1T4L725_9LACT</name>
<organism evidence="17 18">
    <name type="scientific">Globicatella sulfidifaciens DSM 15739</name>
    <dbReference type="NCBI Taxonomy" id="1121925"/>
    <lineage>
        <taxon>Bacteria</taxon>
        <taxon>Bacillati</taxon>
        <taxon>Bacillota</taxon>
        <taxon>Bacilli</taxon>
        <taxon>Lactobacillales</taxon>
        <taxon>Aerococcaceae</taxon>
        <taxon>Globicatella</taxon>
    </lineage>
</organism>
<evidence type="ECO:0000313" key="17">
    <source>
        <dbReference type="EMBL" id="SJZ50397.1"/>
    </source>
</evidence>
<evidence type="ECO:0000256" key="2">
    <source>
        <dbReference type="ARBA" id="ARBA00001946"/>
    </source>
</evidence>
<dbReference type="InterPro" id="IPR012295">
    <property type="entry name" value="TBP_dom_sf"/>
</dbReference>
<protein>
    <recommendedName>
        <fullName evidence="7 14">Ribonuclease HIII</fullName>
        <shortName evidence="14">RNase HIII</shortName>
        <ecNumber evidence="6 14">3.1.26.4</ecNumber>
    </recommendedName>
</protein>
<reference evidence="18" key="1">
    <citation type="submission" date="2017-02" db="EMBL/GenBank/DDBJ databases">
        <authorList>
            <person name="Varghese N."/>
            <person name="Submissions S."/>
        </authorList>
    </citation>
    <scope>NUCLEOTIDE SEQUENCE [LARGE SCALE GENOMIC DNA]</scope>
    <source>
        <strain evidence="18">DSM 15739</strain>
    </source>
</reference>
<dbReference type="FunFam" id="3.30.420.10:FF:000047">
    <property type="entry name" value="Ribonuclease HIII"/>
    <property type="match status" value="1"/>
</dbReference>
<keyword evidence="8 14" id="KW-0963">Cytoplasm</keyword>
<dbReference type="OrthoDB" id="9777935at2"/>
<keyword evidence="9 14" id="KW-0540">Nuclease</keyword>
<dbReference type="NCBIfam" id="TIGR00716">
    <property type="entry name" value="rnhC"/>
    <property type="match status" value="1"/>
</dbReference>
<dbReference type="PANTHER" id="PTHR10954:SF23">
    <property type="entry name" value="RIBONUCLEASE"/>
    <property type="match status" value="1"/>
</dbReference>
<dbReference type="Pfam" id="PF01351">
    <property type="entry name" value="RNase_HII"/>
    <property type="match status" value="1"/>
</dbReference>
<dbReference type="GO" id="GO:0032299">
    <property type="term" value="C:ribonuclease H2 complex"/>
    <property type="evidence" value="ECO:0007669"/>
    <property type="project" value="TreeGrafter"/>
</dbReference>
<feature type="binding site" evidence="14 15">
    <location>
        <position position="95"/>
    </location>
    <ligand>
        <name>a divalent metal cation</name>
        <dbReference type="ChEBI" id="CHEBI:60240"/>
    </ligand>
</feature>
<dbReference type="GO" id="GO:0004523">
    <property type="term" value="F:RNA-DNA hybrid ribonuclease activity"/>
    <property type="evidence" value="ECO:0007669"/>
    <property type="project" value="UniProtKB-UniRule"/>
</dbReference>
<dbReference type="Gene3D" id="3.30.310.10">
    <property type="entry name" value="TATA-Binding Protein"/>
    <property type="match status" value="1"/>
</dbReference>
<dbReference type="HAMAP" id="MF_00053">
    <property type="entry name" value="RNase_HIII"/>
    <property type="match status" value="1"/>
</dbReference>
<dbReference type="InterPro" id="IPR036397">
    <property type="entry name" value="RNaseH_sf"/>
</dbReference>
<dbReference type="Gene3D" id="3.30.420.10">
    <property type="entry name" value="Ribonuclease H-like superfamily/Ribonuclease H"/>
    <property type="match status" value="1"/>
</dbReference>
<dbReference type="InterPro" id="IPR001352">
    <property type="entry name" value="RNase_HII/HIII"/>
</dbReference>
<evidence type="ECO:0000256" key="7">
    <source>
        <dbReference type="ARBA" id="ARBA00021407"/>
    </source>
</evidence>
<dbReference type="PROSITE" id="PS51975">
    <property type="entry name" value="RNASE_H_2"/>
    <property type="match status" value="1"/>
</dbReference>
<dbReference type="STRING" id="1121925.SAMN02746011_00970"/>
<keyword evidence="12 14" id="KW-0378">Hydrolase</keyword>
<feature type="binding site" evidence="14 15">
    <location>
        <position position="96"/>
    </location>
    <ligand>
        <name>a divalent metal cation</name>
        <dbReference type="ChEBI" id="CHEBI:60240"/>
    </ligand>
</feature>